<accession>A0AAD0KES5</accession>
<protein>
    <recommendedName>
        <fullName evidence="2">SLH domain-containing protein</fullName>
    </recommendedName>
</protein>
<dbReference type="InterPro" id="IPR038480">
    <property type="entry name" value="YuaB-like_sf"/>
</dbReference>
<feature type="compositionally biased region" description="Polar residues" evidence="1">
    <location>
        <begin position="211"/>
        <end position="223"/>
    </location>
</feature>
<organism evidence="3 4">
    <name type="scientific">Paenibacillus odorifer</name>
    <dbReference type="NCBI Taxonomy" id="189426"/>
    <lineage>
        <taxon>Bacteria</taxon>
        <taxon>Bacillati</taxon>
        <taxon>Bacillota</taxon>
        <taxon>Bacilli</taxon>
        <taxon>Bacillales</taxon>
        <taxon>Paenibacillaceae</taxon>
        <taxon>Paenibacillus</taxon>
    </lineage>
</organism>
<dbReference type="AlphaFoldDB" id="A0AAD0KES5"/>
<gene>
    <name evidence="3" type="ORF">CD191_05065</name>
</gene>
<dbReference type="EMBL" id="CP021965">
    <property type="protein sequence ID" value="AWV32036.1"/>
    <property type="molecule type" value="Genomic_DNA"/>
</dbReference>
<dbReference type="PANTHER" id="PTHR43308">
    <property type="entry name" value="OUTER MEMBRANE PROTEIN ALPHA-RELATED"/>
    <property type="match status" value="1"/>
</dbReference>
<evidence type="ECO:0000259" key="2">
    <source>
        <dbReference type="PROSITE" id="PS51272"/>
    </source>
</evidence>
<dbReference type="Proteomes" id="UP000249163">
    <property type="component" value="Chromosome"/>
</dbReference>
<feature type="domain" description="SLH" evidence="2">
    <location>
        <begin position="155"/>
        <end position="214"/>
    </location>
</feature>
<feature type="domain" description="SLH" evidence="2">
    <location>
        <begin position="89"/>
        <end position="152"/>
    </location>
</feature>
<feature type="compositionally biased region" description="Low complexity" evidence="1">
    <location>
        <begin position="227"/>
        <end position="251"/>
    </location>
</feature>
<dbReference type="PROSITE" id="PS00018">
    <property type="entry name" value="EF_HAND_1"/>
    <property type="match status" value="4"/>
</dbReference>
<dbReference type="PANTHER" id="PTHR43308:SF5">
    <property type="entry name" value="S-LAYER PROTEIN _ PEPTIDOGLYCAN ENDO-BETA-N-ACETYLGLUCOSAMINIDASE"/>
    <property type="match status" value="1"/>
</dbReference>
<reference evidence="3 4" key="1">
    <citation type="submission" date="2017-06" db="EMBL/GenBank/DDBJ databases">
        <title>Complete genome sequence of Paenibacillus odorifer CBA7130.</title>
        <authorList>
            <person name="Nam Y.-D."/>
            <person name="Kang J."/>
            <person name="Chung W.-H."/>
        </authorList>
    </citation>
    <scope>NUCLEOTIDE SEQUENCE [LARGE SCALE GENOMIC DNA]</scope>
    <source>
        <strain evidence="3 4">CBA7130</strain>
    </source>
</reference>
<dbReference type="InterPro" id="IPR018247">
    <property type="entry name" value="EF_Hand_1_Ca_BS"/>
</dbReference>
<evidence type="ECO:0000313" key="3">
    <source>
        <dbReference type="EMBL" id="AWV32036.1"/>
    </source>
</evidence>
<dbReference type="Gene3D" id="2.60.40.3490">
    <property type="match status" value="1"/>
</dbReference>
<evidence type="ECO:0000313" key="4">
    <source>
        <dbReference type="Proteomes" id="UP000249163"/>
    </source>
</evidence>
<dbReference type="PROSITE" id="PS51272">
    <property type="entry name" value="SLH"/>
    <property type="match status" value="3"/>
</dbReference>
<dbReference type="InterPro" id="IPR001119">
    <property type="entry name" value="SLH_dom"/>
</dbReference>
<dbReference type="RefSeq" id="WP_111502742.1">
    <property type="nucleotide sequence ID" value="NZ_CP021965.1"/>
</dbReference>
<dbReference type="Pfam" id="PF00395">
    <property type="entry name" value="SLH"/>
    <property type="match status" value="3"/>
</dbReference>
<feature type="region of interest" description="Disordered" evidence="1">
    <location>
        <begin position="210"/>
        <end position="255"/>
    </location>
</feature>
<proteinExistence type="predicted"/>
<dbReference type="InterPro" id="IPR051465">
    <property type="entry name" value="Cell_Envelope_Struct_Comp"/>
</dbReference>
<feature type="domain" description="SLH" evidence="2">
    <location>
        <begin position="27"/>
        <end position="88"/>
    </location>
</feature>
<sequence length="860" mass="88997">MNKKQWISSILAAAVLSSPIIMPTKGSAAASFIDIDGSYAKKAIVELFDQGIVTGVGESKFYPTSNITRQDFAIILAKTLKLDVSNPPALPTFLDVPTSNYAYSYVEAAVKAGLIKGTGSNLFGTGQNLSRQDMVVMFVRALGVNPTGKAGTLQFADSSQIADYSKDSIAAAVEYGLITGYNNFFNPDAKVDRQAVALVASKFLKFKENGNTEQPASTPTAQPSKEPVTVPTPVVGGSSSSQSEHSSNSDSNAPVVESTKFEAIDNYNGTQDQLRGLAGAIGEQGAAVQAYLWTDANENGEVDADELGTAIELGTSAADGSVSAANIGDLTAGAYTFVITAKDSSNNESAKNAAHAVTVTLSKNEVPDTSAPVVDAAKFEAIDNYNGTQDQLRGLAGAIGEQGAAVQAYLWTDANENGEVDADELGTAIELGTSAADGSVSAANIGDLTAGAYTFVITAKDSSNNESAKNAAHAVTVTLSKNEVPDTSAPVVDAAKFEAIDNYNGTQDQLRGLAGAIGEQGAAVQAYLWTDANENGEVDADELGTAITLGTSAADGSVSAANIGDLTAGTYTFVITAKDSSNNESAKNAAHAVTVTLSKNEVPDTSAPVVDAAKFEAIDNYNGTQDQLRGLAGAISEQGAAVQAYLWTDTNENGEIDADELGTAIALGTSAADGSVSAANIGDLTAGTYTFVITAKDSSNNESAKDAAHVVTIELVNGVLTTPTVTSSIYGFDGGGGSKTKQLITGSTQSRIRFDFFSGESFTNAEIQVTMEGITFTTNDYYTISGWTHPTSDQISNNGHTLTFTGSNIGVSDIAFELHNKVMPAPGTYLIKFKADADGPGTARSYSEERVITLIILPPA</sequence>
<evidence type="ECO:0000256" key="1">
    <source>
        <dbReference type="SAM" id="MobiDB-lite"/>
    </source>
</evidence>
<name>A0AAD0KES5_9BACL</name>